<organism evidence="4 5">
    <name type="scientific">Diploscapter pachys</name>
    <dbReference type="NCBI Taxonomy" id="2018661"/>
    <lineage>
        <taxon>Eukaryota</taxon>
        <taxon>Metazoa</taxon>
        <taxon>Ecdysozoa</taxon>
        <taxon>Nematoda</taxon>
        <taxon>Chromadorea</taxon>
        <taxon>Rhabditida</taxon>
        <taxon>Rhabditina</taxon>
        <taxon>Rhabditomorpha</taxon>
        <taxon>Rhabditoidea</taxon>
        <taxon>Rhabditidae</taxon>
        <taxon>Diploscapter</taxon>
    </lineage>
</organism>
<protein>
    <recommendedName>
        <fullName evidence="3">PIH1 N-terminal domain-containing protein</fullName>
    </recommendedName>
</protein>
<evidence type="ECO:0000256" key="2">
    <source>
        <dbReference type="ARBA" id="ARBA00046233"/>
    </source>
</evidence>
<dbReference type="GO" id="GO:0006364">
    <property type="term" value="P:rRNA processing"/>
    <property type="evidence" value="ECO:0007669"/>
    <property type="project" value="TreeGrafter"/>
</dbReference>
<reference evidence="4 5" key="1">
    <citation type="journal article" date="2017" name="Curr. Biol.">
        <title>Genome architecture and evolution of a unichromosomal asexual nematode.</title>
        <authorList>
            <person name="Fradin H."/>
            <person name="Zegar C."/>
            <person name="Gutwein M."/>
            <person name="Lucas J."/>
            <person name="Kovtun M."/>
            <person name="Corcoran D."/>
            <person name="Baugh L.R."/>
            <person name="Kiontke K."/>
            <person name="Gunsalus K."/>
            <person name="Fitch D.H."/>
            <person name="Piano F."/>
        </authorList>
    </citation>
    <scope>NUCLEOTIDE SEQUENCE [LARGE SCALE GENOMIC DNA]</scope>
    <source>
        <strain evidence="4">PF1309</strain>
    </source>
</reference>
<sequence length="289" mass="33253">MGPDKSGLKIEDTETWLVTPIPGYVLKFKTVKMKDVLGEPEDGRKCFINVCHCSQLPPPMEILDEDELAKRIDTGDYTYRIPLSVGELDCVRDHNNENSIKIDVLVNSVFYEKCLAPANAKFFQHFFAMVLCDAVQEKHQIELNPNKAIRLQNRRKMGEIENMRVNKKSKNHAIQEIEESTQTLKIQEVLEDVAPEAPWNKLDPLPGLKMRLFDGQRLEISMDLTNIEPPVEDEKRLRLDISKFDVRLLLDNQRSLYHFSVPLPLDPDTAKSRLLLEKQKLVVTTELGF</sequence>
<dbReference type="PANTHER" id="PTHR22997:SF0">
    <property type="entry name" value="PIH1 DOMAIN-CONTAINING PROTEIN 1"/>
    <property type="match status" value="1"/>
</dbReference>
<dbReference type="Proteomes" id="UP000218231">
    <property type="component" value="Unassembled WGS sequence"/>
</dbReference>
<dbReference type="GO" id="GO:1990904">
    <property type="term" value="C:ribonucleoprotein complex"/>
    <property type="evidence" value="ECO:0007669"/>
    <property type="project" value="TreeGrafter"/>
</dbReference>
<dbReference type="EMBL" id="LIAE01010198">
    <property type="protein sequence ID" value="PAV65712.1"/>
    <property type="molecule type" value="Genomic_DNA"/>
</dbReference>
<accession>A0A2A2JVV4</accession>
<dbReference type="Pfam" id="PF08190">
    <property type="entry name" value="PIH1"/>
    <property type="match status" value="1"/>
</dbReference>
<comment type="similarity">
    <text evidence="1">Belongs to the PIH1 family.</text>
</comment>
<evidence type="ECO:0000256" key="1">
    <source>
        <dbReference type="ARBA" id="ARBA00008511"/>
    </source>
</evidence>
<evidence type="ECO:0000313" key="4">
    <source>
        <dbReference type="EMBL" id="PAV65712.1"/>
    </source>
</evidence>
<comment type="function">
    <text evidence="2">Involved in the assembly of C/D box small nucleolar ribonucleoprotein (snoRNP) particles. Recruits the SWI/SNF complex to the core promoter of rRNA genes and enhances pre-rRNA transcription. Mediates interaction of TELO2 with the R2TP complex which is necessary for the stability of MTOR and SMG1. Positively regulates the assembly and activity of the mTORC1 complex.</text>
</comment>
<dbReference type="STRING" id="2018661.A0A2A2JVV4"/>
<gene>
    <name evidence="4" type="ORF">WR25_19670</name>
</gene>
<name>A0A2A2JVV4_9BILA</name>
<dbReference type="GO" id="GO:0005737">
    <property type="term" value="C:cytoplasm"/>
    <property type="evidence" value="ECO:0007669"/>
    <property type="project" value="TreeGrafter"/>
</dbReference>
<dbReference type="PANTHER" id="PTHR22997">
    <property type="entry name" value="PIH1 DOMAIN-CONTAINING PROTEIN 1"/>
    <property type="match status" value="1"/>
</dbReference>
<dbReference type="InterPro" id="IPR012981">
    <property type="entry name" value="PIH1_N"/>
</dbReference>
<dbReference type="OrthoDB" id="5135119at2759"/>
<dbReference type="AlphaFoldDB" id="A0A2A2JVV4"/>
<feature type="domain" description="PIH1 N-terminal" evidence="3">
    <location>
        <begin position="12"/>
        <end position="171"/>
    </location>
</feature>
<evidence type="ECO:0000313" key="5">
    <source>
        <dbReference type="Proteomes" id="UP000218231"/>
    </source>
</evidence>
<keyword evidence="5" id="KW-1185">Reference proteome</keyword>
<dbReference type="InterPro" id="IPR050734">
    <property type="entry name" value="PIH1/Kintoun_subfamily"/>
</dbReference>
<dbReference type="GO" id="GO:0000492">
    <property type="term" value="P:box C/D snoRNP assembly"/>
    <property type="evidence" value="ECO:0007669"/>
    <property type="project" value="TreeGrafter"/>
</dbReference>
<evidence type="ECO:0000259" key="3">
    <source>
        <dbReference type="Pfam" id="PF08190"/>
    </source>
</evidence>
<comment type="caution">
    <text evidence="4">The sequence shown here is derived from an EMBL/GenBank/DDBJ whole genome shotgun (WGS) entry which is preliminary data.</text>
</comment>
<proteinExistence type="inferred from homology"/>
<dbReference type="GO" id="GO:0097255">
    <property type="term" value="C:R2TP complex"/>
    <property type="evidence" value="ECO:0007669"/>
    <property type="project" value="TreeGrafter"/>
</dbReference>